<protein>
    <submittedName>
        <fullName evidence="1">Uncharacterized protein</fullName>
    </submittedName>
</protein>
<organism evidence="1 2">
    <name type="scientific">Frankia umida</name>
    <dbReference type="NCBI Taxonomy" id="573489"/>
    <lineage>
        <taxon>Bacteria</taxon>
        <taxon>Bacillati</taxon>
        <taxon>Actinomycetota</taxon>
        <taxon>Actinomycetes</taxon>
        <taxon>Frankiales</taxon>
        <taxon>Frankiaceae</taxon>
        <taxon>Frankia</taxon>
    </lineage>
</organism>
<dbReference type="EMBL" id="JALKFT010000029">
    <property type="protein sequence ID" value="MCK9878233.1"/>
    <property type="molecule type" value="Genomic_DNA"/>
</dbReference>
<reference evidence="1 2" key="1">
    <citation type="submission" date="2022-04" db="EMBL/GenBank/DDBJ databases">
        <title>Genome diversity in the genus Frankia.</title>
        <authorList>
            <person name="Carlos-Shanley C."/>
            <person name="Hahn D."/>
        </authorList>
    </citation>
    <scope>NUCLEOTIDE SEQUENCE [LARGE SCALE GENOMIC DNA]</scope>
    <source>
        <strain evidence="1 2">Ag45/Mut15</strain>
    </source>
</reference>
<dbReference type="Proteomes" id="UP001201873">
    <property type="component" value="Unassembled WGS sequence"/>
</dbReference>
<proteinExistence type="predicted"/>
<keyword evidence="2" id="KW-1185">Reference proteome</keyword>
<sequence length="66" mass="7054">MRVPLDAVRAHNASYADAVSFVNGRGGYQADIAATRALHPRLLTFDAWLRQQGAARLAALFAQSAG</sequence>
<gene>
    <name evidence="1" type="ORF">MXD59_21090</name>
</gene>
<evidence type="ECO:0000313" key="2">
    <source>
        <dbReference type="Proteomes" id="UP001201873"/>
    </source>
</evidence>
<name>A0ABT0K387_9ACTN</name>
<accession>A0ABT0K387</accession>
<dbReference type="RefSeq" id="WP_248811691.1">
    <property type="nucleotide sequence ID" value="NZ_JALKFT010000029.1"/>
</dbReference>
<evidence type="ECO:0000313" key="1">
    <source>
        <dbReference type="EMBL" id="MCK9878233.1"/>
    </source>
</evidence>
<comment type="caution">
    <text evidence="1">The sequence shown here is derived from an EMBL/GenBank/DDBJ whole genome shotgun (WGS) entry which is preliminary data.</text>
</comment>